<dbReference type="Gene3D" id="3.30.300.130">
    <property type="entry name" value="Fe-S cluster assembly (FSCA)"/>
    <property type="match status" value="1"/>
</dbReference>
<feature type="domain" description="MIP18 family-like" evidence="1">
    <location>
        <begin position="27"/>
        <end position="100"/>
    </location>
</feature>
<protein>
    <submittedName>
        <fullName evidence="2">SUF system Fe-S cluster assembly protein</fullName>
    </submittedName>
</protein>
<dbReference type="SUPFAM" id="SSF117916">
    <property type="entry name" value="Fe-S cluster assembly (FSCA) domain-like"/>
    <property type="match status" value="1"/>
</dbReference>
<dbReference type="EMBL" id="WTVR01000022">
    <property type="protein sequence ID" value="NMF89285.1"/>
    <property type="molecule type" value="Genomic_DNA"/>
</dbReference>
<keyword evidence="3" id="KW-1185">Reference proteome</keyword>
<dbReference type="NCBIfam" id="TIGR02945">
    <property type="entry name" value="SUF_assoc"/>
    <property type="match status" value="1"/>
</dbReference>
<dbReference type="Proteomes" id="UP000652074">
    <property type="component" value="Unassembled WGS sequence"/>
</dbReference>
<accession>A0ABX1MMV6</accession>
<dbReference type="InterPro" id="IPR014291">
    <property type="entry name" value="SUF_FeS_clus_asmbl-assoc"/>
</dbReference>
<dbReference type="InterPro" id="IPR034904">
    <property type="entry name" value="FSCA_dom_sf"/>
</dbReference>
<evidence type="ECO:0000313" key="2">
    <source>
        <dbReference type="EMBL" id="NMF89285.1"/>
    </source>
</evidence>
<proteinExistence type="predicted"/>
<organism evidence="2 3">
    <name type="scientific">Aromatoleum petrolei</name>
    <dbReference type="NCBI Taxonomy" id="76116"/>
    <lineage>
        <taxon>Bacteria</taxon>
        <taxon>Pseudomonadati</taxon>
        <taxon>Pseudomonadota</taxon>
        <taxon>Betaproteobacteria</taxon>
        <taxon>Rhodocyclales</taxon>
        <taxon>Rhodocyclaceae</taxon>
        <taxon>Aromatoleum</taxon>
    </lineage>
</organism>
<comment type="caution">
    <text evidence="2">The sequence shown here is derived from an EMBL/GenBank/DDBJ whole genome shotgun (WGS) entry which is preliminary data.</text>
</comment>
<name>A0ABX1MMV6_9RHOO</name>
<dbReference type="InterPro" id="IPR002744">
    <property type="entry name" value="MIP18-like"/>
</dbReference>
<sequence>MGIFDWLHRAEKLKAEEQQAPPEAGLRAEVIAALRTVYDPEIPVNIYDLGLIYGLDVDEESGKVAVRMTLTAPGCPVAETFPGTVQCVVEAAPGVSEASVELVWDPPWSADQMSEAARLELGLL</sequence>
<evidence type="ECO:0000259" key="1">
    <source>
        <dbReference type="Pfam" id="PF01883"/>
    </source>
</evidence>
<dbReference type="PANTHER" id="PTHR42831">
    <property type="entry name" value="FE-S PROTEIN MATURATION AUXILIARY FACTOR YITW"/>
    <property type="match status" value="1"/>
</dbReference>
<reference evidence="2 3" key="1">
    <citation type="submission" date="2019-12" db="EMBL/GenBank/DDBJ databases">
        <title>Comparative genomics gives insights into the taxonomy of the Azoarcus-Aromatoleum group and reveals separate origins of nif in the plant-associated Azoarcus and non-plant-associated Aromatoleum sub-groups.</title>
        <authorList>
            <person name="Lafos M."/>
            <person name="Maluk M."/>
            <person name="Batista M."/>
            <person name="Junghare M."/>
            <person name="Carmona M."/>
            <person name="Faoro H."/>
            <person name="Cruz L.M."/>
            <person name="Battistoni F."/>
            <person name="De Souza E."/>
            <person name="Pedrosa F."/>
            <person name="Chen W.-M."/>
            <person name="Poole P.S."/>
            <person name="Dixon R.A."/>
            <person name="James E.K."/>
        </authorList>
    </citation>
    <scope>NUCLEOTIDE SEQUENCE [LARGE SCALE GENOMIC DNA]</scope>
    <source>
        <strain evidence="2 3">ToN1</strain>
    </source>
</reference>
<dbReference type="InterPro" id="IPR052339">
    <property type="entry name" value="Fe-S_Maturation_MIP18"/>
</dbReference>
<gene>
    <name evidence="2" type="ORF">GPA26_12465</name>
</gene>
<dbReference type="PANTHER" id="PTHR42831:SF1">
    <property type="entry name" value="FE-S PROTEIN MATURATION AUXILIARY FACTOR YITW"/>
    <property type="match status" value="1"/>
</dbReference>
<dbReference type="Pfam" id="PF01883">
    <property type="entry name" value="FeS_assembly_P"/>
    <property type="match status" value="1"/>
</dbReference>
<evidence type="ECO:0000313" key="3">
    <source>
        <dbReference type="Proteomes" id="UP000652074"/>
    </source>
</evidence>